<comment type="caution">
    <text evidence="2">The sequence shown here is derived from an EMBL/GenBank/DDBJ whole genome shotgun (WGS) entry which is preliminary data.</text>
</comment>
<name>A0ABD0W5H3_UMBPY</name>
<dbReference type="InterPro" id="IPR026178">
    <property type="entry name" value="JSRP1"/>
</dbReference>
<feature type="compositionally biased region" description="Basic and acidic residues" evidence="1">
    <location>
        <begin position="183"/>
        <end position="208"/>
    </location>
</feature>
<evidence type="ECO:0000313" key="3">
    <source>
        <dbReference type="Proteomes" id="UP001557470"/>
    </source>
</evidence>
<reference evidence="2 3" key="1">
    <citation type="submission" date="2024-06" db="EMBL/GenBank/DDBJ databases">
        <authorList>
            <person name="Pan Q."/>
            <person name="Wen M."/>
            <person name="Jouanno E."/>
            <person name="Zahm M."/>
            <person name="Klopp C."/>
            <person name="Cabau C."/>
            <person name="Louis A."/>
            <person name="Berthelot C."/>
            <person name="Parey E."/>
            <person name="Roest Crollius H."/>
            <person name="Montfort J."/>
            <person name="Robinson-Rechavi M."/>
            <person name="Bouchez O."/>
            <person name="Lampietro C."/>
            <person name="Lopez Roques C."/>
            <person name="Donnadieu C."/>
            <person name="Postlethwait J."/>
            <person name="Bobe J."/>
            <person name="Verreycken H."/>
            <person name="Guiguen Y."/>
        </authorList>
    </citation>
    <scope>NUCLEOTIDE SEQUENCE [LARGE SCALE GENOMIC DNA]</scope>
    <source>
        <strain evidence="2">Up_M1</strain>
        <tissue evidence="2">Testis</tissue>
    </source>
</reference>
<keyword evidence="3" id="KW-1185">Reference proteome</keyword>
<feature type="region of interest" description="Disordered" evidence="1">
    <location>
        <begin position="161"/>
        <end position="248"/>
    </location>
</feature>
<dbReference type="PANTHER" id="PTHR22397">
    <property type="entry name" value="JUNCTIONAL SARCOPLASMIC RETICULUM PROTEIN 1"/>
    <property type="match status" value="1"/>
</dbReference>
<protein>
    <submittedName>
        <fullName evidence="2">Uncharacterized protein</fullName>
    </submittedName>
</protein>
<dbReference type="AlphaFoldDB" id="A0ABD0W5H3"/>
<organism evidence="2 3">
    <name type="scientific">Umbra pygmaea</name>
    <name type="common">Eastern mudminnow</name>
    <dbReference type="NCBI Taxonomy" id="75934"/>
    <lineage>
        <taxon>Eukaryota</taxon>
        <taxon>Metazoa</taxon>
        <taxon>Chordata</taxon>
        <taxon>Craniata</taxon>
        <taxon>Vertebrata</taxon>
        <taxon>Euteleostomi</taxon>
        <taxon>Actinopterygii</taxon>
        <taxon>Neopterygii</taxon>
        <taxon>Teleostei</taxon>
        <taxon>Protacanthopterygii</taxon>
        <taxon>Esociformes</taxon>
        <taxon>Umbridae</taxon>
        <taxon>Umbra</taxon>
    </lineage>
</organism>
<dbReference type="Proteomes" id="UP001557470">
    <property type="component" value="Unassembled WGS sequence"/>
</dbReference>
<feature type="region of interest" description="Disordered" evidence="1">
    <location>
        <begin position="1"/>
        <end position="30"/>
    </location>
</feature>
<gene>
    <name evidence="2" type="ORF">UPYG_G00295150</name>
</gene>
<sequence>MSNRGGMEHSSDTFEEDVGMTGPPTLMPVRPVRRPDMYAQESIVPSQPEPLVIQPKTMPREQIPPDSITMSLQCKTETPWEGITLNRCLFIAITILVLSSGFQKLHETVKGGQALDEVKCDDVLRVRRSALSHKDQPHKPETSLSEVLFWWLPDLDDDKGKIKKGHSKNAVRERPLKGLRSRSTPERLVRDRERQKGWRARRRDEEKMKSRRKQAKLTLEDDKEDEIEKEEVKPKNIQKTNKFKNTKP</sequence>
<dbReference type="Pfam" id="PF15312">
    <property type="entry name" value="JSRP"/>
    <property type="match status" value="1"/>
</dbReference>
<feature type="compositionally biased region" description="Basic and acidic residues" evidence="1">
    <location>
        <begin position="1"/>
        <end position="12"/>
    </location>
</feature>
<proteinExistence type="predicted"/>
<evidence type="ECO:0000313" key="2">
    <source>
        <dbReference type="EMBL" id="KAL0966424.1"/>
    </source>
</evidence>
<dbReference type="PANTHER" id="PTHR22397:SF2">
    <property type="entry name" value="JUNCTIONAL SARCOPLASMIC RETICULUM PROTEIN 1"/>
    <property type="match status" value="1"/>
</dbReference>
<dbReference type="EMBL" id="JAGEUA010000009">
    <property type="protein sequence ID" value="KAL0966424.1"/>
    <property type="molecule type" value="Genomic_DNA"/>
</dbReference>
<accession>A0ABD0W5H3</accession>
<evidence type="ECO:0000256" key="1">
    <source>
        <dbReference type="SAM" id="MobiDB-lite"/>
    </source>
</evidence>